<dbReference type="PROSITE" id="PS01009">
    <property type="entry name" value="CRISP_1"/>
    <property type="match status" value="1"/>
</dbReference>
<evidence type="ECO:0000256" key="2">
    <source>
        <dbReference type="SAM" id="SignalP"/>
    </source>
</evidence>
<proteinExistence type="predicted"/>
<dbReference type="AlphaFoldDB" id="A0AAD8JCR5"/>
<evidence type="ECO:0000313" key="5">
    <source>
        <dbReference type="Proteomes" id="UP001237642"/>
    </source>
</evidence>
<reference evidence="4" key="1">
    <citation type="submission" date="2023-02" db="EMBL/GenBank/DDBJ databases">
        <title>Genome of toxic invasive species Heracleum sosnowskyi carries increased number of genes despite the absence of recent whole-genome duplications.</title>
        <authorList>
            <person name="Schelkunov M."/>
            <person name="Shtratnikova V."/>
            <person name="Makarenko M."/>
            <person name="Klepikova A."/>
            <person name="Omelchenko D."/>
            <person name="Novikova G."/>
            <person name="Obukhova E."/>
            <person name="Bogdanov V."/>
            <person name="Penin A."/>
            <person name="Logacheva M."/>
        </authorList>
    </citation>
    <scope>NUCLEOTIDE SEQUENCE</scope>
    <source>
        <strain evidence="4">Hsosn_3</strain>
        <tissue evidence="4">Leaf</tissue>
    </source>
</reference>
<keyword evidence="2" id="KW-0732">Signal</keyword>
<dbReference type="SMART" id="SM00198">
    <property type="entry name" value="SCP"/>
    <property type="match status" value="1"/>
</dbReference>
<dbReference type="PRINTS" id="PR00837">
    <property type="entry name" value="V5TPXLIKE"/>
</dbReference>
<dbReference type="InterPro" id="IPR014044">
    <property type="entry name" value="CAP_dom"/>
</dbReference>
<dbReference type="Proteomes" id="UP001237642">
    <property type="component" value="Unassembled WGS sequence"/>
</dbReference>
<reference evidence="4" key="2">
    <citation type="submission" date="2023-05" db="EMBL/GenBank/DDBJ databases">
        <authorList>
            <person name="Schelkunov M.I."/>
        </authorList>
    </citation>
    <scope>NUCLEOTIDE SEQUENCE</scope>
    <source>
        <strain evidence="4">Hsosn_3</strain>
        <tissue evidence="4">Leaf</tissue>
    </source>
</reference>
<protein>
    <submittedName>
        <fullName evidence="4">CAP (Cysteine-rich secretory proteins)</fullName>
    </submittedName>
</protein>
<dbReference type="GO" id="GO:0005576">
    <property type="term" value="C:extracellular region"/>
    <property type="evidence" value="ECO:0007669"/>
    <property type="project" value="InterPro"/>
</dbReference>
<dbReference type="CDD" id="cd05381">
    <property type="entry name" value="CAP_PR-1"/>
    <property type="match status" value="1"/>
</dbReference>
<keyword evidence="1" id="KW-0611">Plant defense</keyword>
<evidence type="ECO:0000259" key="3">
    <source>
        <dbReference type="SMART" id="SM00198"/>
    </source>
</evidence>
<dbReference type="EMBL" id="JAUIZM010000002">
    <property type="protein sequence ID" value="KAK1400090.1"/>
    <property type="molecule type" value="Genomic_DNA"/>
</dbReference>
<dbReference type="InterPro" id="IPR001283">
    <property type="entry name" value="CRISP-related"/>
</dbReference>
<evidence type="ECO:0000256" key="1">
    <source>
        <dbReference type="ARBA" id="ARBA00023265"/>
    </source>
</evidence>
<accession>A0AAD8JCR5</accession>
<dbReference type="InterPro" id="IPR035940">
    <property type="entry name" value="CAP_sf"/>
</dbReference>
<gene>
    <name evidence="4" type="ORF">POM88_009953</name>
</gene>
<feature type="chain" id="PRO_5042032132" evidence="2">
    <location>
        <begin position="17"/>
        <end position="193"/>
    </location>
</feature>
<organism evidence="4 5">
    <name type="scientific">Heracleum sosnowskyi</name>
    <dbReference type="NCBI Taxonomy" id="360622"/>
    <lineage>
        <taxon>Eukaryota</taxon>
        <taxon>Viridiplantae</taxon>
        <taxon>Streptophyta</taxon>
        <taxon>Embryophyta</taxon>
        <taxon>Tracheophyta</taxon>
        <taxon>Spermatophyta</taxon>
        <taxon>Magnoliopsida</taxon>
        <taxon>eudicotyledons</taxon>
        <taxon>Gunneridae</taxon>
        <taxon>Pentapetalae</taxon>
        <taxon>asterids</taxon>
        <taxon>campanulids</taxon>
        <taxon>Apiales</taxon>
        <taxon>Apiaceae</taxon>
        <taxon>Apioideae</taxon>
        <taxon>apioid superclade</taxon>
        <taxon>Tordylieae</taxon>
        <taxon>Tordyliinae</taxon>
        <taxon>Heracleum</taxon>
    </lineage>
</organism>
<dbReference type="Gene3D" id="3.40.33.10">
    <property type="entry name" value="CAP"/>
    <property type="match status" value="1"/>
</dbReference>
<keyword evidence="5" id="KW-1185">Reference proteome</keyword>
<evidence type="ECO:0000313" key="4">
    <source>
        <dbReference type="EMBL" id="KAK1400090.1"/>
    </source>
</evidence>
<keyword evidence="1" id="KW-0568">Pathogenesis-related protein</keyword>
<comment type="caution">
    <text evidence="4">The sequence shown here is derived from an EMBL/GenBank/DDBJ whole genome shotgun (WGS) entry which is preliminary data.</text>
</comment>
<dbReference type="Pfam" id="PF00188">
    <property type="entry name" value="CAP"/>
    <property type="match status" value="1"/>
</dbReference>
<feature type="domain" description="SCP" evidence="3">
    <location>
        <begin position="46"/>
        <end position="184"/>
    </location>
</feature>
<dbReference type="PANTHER" id="PTHR10334">
    <property type="entry name" value="CYSTEINE-RICH SECRETORY PROTEIN-RELATED"/>
    <property type="match status" value="1"/>
</dbReference>
<dbReference type="SUPFAM" id="SSF55797">
    <property type="entry name" value="PR-1-like"/>
    <property type="match status" value="1"/>
</dbReference>
<dbReference type="InterPro" id="IPR018244">
    <property type="entry name" value="Allrgn_V5/Tpx1_CS"/>
</dbReference>
<sequence length="193" mass="21826">MAKMLRALIIFAFVNAFYVDATVNSTSPGLPHYKTLSEMYKALAQAKPREFLDAHNKIRLVLGVPPLRWDPSLERHSRKYANSQAHICHLNHSHGIYGENIAWEQYDESSPQQIVQRFIDEQKNYDILAGVCKCPPLSKDCMCGHFTQVIWRTTEKVGCAEVACKGDKGKLVVCFYDPPGNVIGQHPLDQPLE</sequence>
<dbReference type="FunFam" id="3.40.33.10:FF:000004">
    <property type="entry name" value="CAP, cysteine-rich secretory protein, antigen 5"/>
    <property type="match status" value="1"/>
</dbReference>
<name>A0AAD8JCR5_9APIA</name>
<feature type="signal peptide" evidence="2">
    <location>
        <begin position="1"/>
        <end position="16"/>
    </location>
</feature>